<keyword evidence="3" id="KW-1185">Reference proteome</keyword>
<dbReference type="RefSeq" id="WP_011544265.1">
    <property type="nucleotide sequence ID" value="NC_008054.1"/>
</dbReference>
<evidence type="ECO:0000256" key="1">
    <source>
        <dbReference type="SAM" id="Phobius"/>
    </source>
</evidence>
<name>Q1G8F6_LACDA</name>
<evidence type="ECO:0000313" key="3">
    <source>
        <dbReference type="Proteomes" id="UP000001259"/>
    </source>
</evidence>
<sequence>MAKWLREYFEKYESSVWTLLVAVLCFIPVSKFLFHHESSNIDSAFWAVTCSLISFIIHRRSTIVVRFENGGRWDNNFNEIQLKLSEGKAVPFKIYIKLAGFKEETLVKHSLIFDYPNDIEVGFDFKLDQFVDSEKHRIVIPLSEIGNDEVEFRLLASPQNKITSAGYKTMNCSSDFKFKSVKIENKIIFYWE</sequence>
<evidence type="ECO:0000313" key="2">
    <source>
        <dbReference type="EMBL" id="CAI98728.1"/>
    </source>
</evidence>
<keyword evidence="1" id="KW-0812">Transmembrane</keyword>
<dbReference type="AlphaFoldDB" id="Q1G8F6"/>
<dbReference type="PATRIC" id="fig|390333.13.peg.1387"/>
<dbReference type="KEGG" id="ldb:Ldb1990"/>
<organism evidence="2 3">
    <name type="scientific">Lactobacillus delbrueckii subsp. bulgaricus (strain ATCC 11842 / DSM 20081 / BCRC 10696 / JCM 1002 / NBRC 13953 / NCIMB 11778 / NCTC 12712 / WDCM 00102 / Lb 14)</name>
    <dbReference type="NCBI Taxonomy" id="390333"/>
    <lineage>
        <taxon>Bacteria</taxon>
        <taxon>Bacillati</taxon>
        <taxon>Bacillota</taxon>
        <taxon>Bacilli</taxon>
        <taxon>Lactobacillales</taxon>
        <taxon>Lactobacillaceae</taxon>
        <taxon>Lactobacillus</taxon>
    </lineage>
</organism>
<feature type="transmembrane region" description="Helical" evidence="1">
    <location>
        <begin position="12"/>
        <end position="34"/>
    </location>
</feature>
<dbReference type="Proteomes" id="UP000001259">
    <property type="component" value="Chromosome"/>
</dbReference>
<protein>
    <submittedName>
        <fullName evidence="2">Uncharacterized protein</fullName>
    </submittedName>
</protein>
<dbReference type="EMBL" id="CR954253">
    <property type="protein sequence ID" value="CAI98728.1"/>
    <property type="molecule type" value="Genomic_DNA"/>
</dbReference>
<dbReference type="HOGENOM" id="CLU_1413572_0_0_9"/>
<proteinExistence type="predicted"/>
<accession>Q1G8F6</accession>
<dbReference type="STRING" id="390333.Ldb1990"/>
<dbReference type="BioCyc" id="LDEL390333:LDB_RS08650-MONOMER"/>
<keyword evidence="1" id="KW-0472">Membrane</keyword>
<reference evidence="2 3" key="1">
    <citation type="journal article" date="2006" name="Proc. Natl. Acad. Sci. U.S.A.">
        <title>The complete genome sequence of Lactobacillus bulgaricus reveals extensive and ongoing reductive evolution.</title>
        <authorList>
            <person name="van de Guchte M."/>
            <person name="Penaud S."/>
            <person name="Grimaldi C."/>
            <person name="Barbe V."/>
            <person name="Bryson K."/>
            <person name="Nicolas P."/>
            <person name="Robert C."/>
            <person name="Oztas S."/>
            <person name="Mangenot S."/>
            <person name="Couloux A."/>
            <person name="Loux V."/>
            <person name="Dervyn R."/>
            <person name="Bossy R."/>
            <person name="Bolotin A."/>
            <person name="Batto J.-M."/>
            <person name="Walunas T."/>
            <person name="Gibrat J.-F."/>
            <person name="Bessieres P."/>
            <person name="Weissenbach J."/>
            <person name="Ehrlich S.D."/>
            <person name="Maguin E."/>
        </authorList>
    </citation>
    <scope>NUCLEOTIDE SEQUENCE [LARGE SCALE GENOMIC DNA]</scope>
    <source>
        <strain evidence="3">ATCC 11842 / DSM 20081 / BCRC 10696 / JCM 1002 / NBRC 13953 / NCIMB 11778 / NCTC 12712 / WDCM 00102 / Lb 14</strain>
    </source>
</reference>
<keyword evidence="1" id="KW-1133">Transmembrane helix</keyword>
<gene>
    <name evidence="2" type="ordered locus">Ldb1990</name>
</gene>